<dbReference type="InterPro" id="IPR036397">
    <property type="entry name" value="RNaseH_sf"/>
</dbReference>
<dbReference type="Pfam" id="PF13333">
    <property type="entry name" value="rve_2"/>
    <property type="match status" value="1"/>
</dbReference>
<dbReference type="PANTHER" id="PTHR46889:SF5">
    <property type="entry name" value="INTEGRASE PROTEIN"/>
    <property type="match status" value="1"/>
</dbReference>
<dbReference type="PROSITE" id="PS50994">
    <property type="entry name" value="INTEGRASE"/>
    <property type="match status" value="1"/>
</dbReference>
<proteinExistence type="predicted"/>
<dbReference type="InterPro" id="IPR050900">
    <property type="entry name" value="Transposase_IS3/IS150/IS904"/>
</dbReference>
<dbReference type="OrthoDB" id="4426778at2"/>
<feature type="region of interest" description="Disordered" evidence="2">
    <location>
        <begin position="247"/>
        <end position="268"/>
    </location>
</feature>
<evidence type="ECO:0000313" key="5">
    <source>
        <dbReference type="Proteomes" id="UP000467240"/>
    </source>
</evidence>
<dbReference type="RefSeq" id="WP_158042230.1">
    <property type="nucleotide sequence ID" value="NZ_JBHTKD010000063.1"/>
</dbReference>
<protein>
    <submittedName>
        <fullName evidence="4">IS3 family transposase</fullName>
    </submittedName>
</protein>
<dbReference type="InterPro" id="IPR001584">
    <property type="entry name" value="Integrase_cat-core"/>
</dbReference>
<dbReference type="InterPro" id="IPR012337">
    <property type="entry name" value="RNaseH-like_sf"/>
</dbReference>
<comment type="caution">
    <text evidence="4">The sequence shown here is derived from an EMBL/GenBank/DDBJ whole genome shotgun (WGS) entry which is preliminary data.</text>
</comment>
<dbReference type="GO" id="GO:0003676">
    <property type="term" value="F:nucleic acid binding"/>
    <property type="evidence" value="ECO:0007669"/>
    <property type="project" value="InterPro"/>
</dbReference>
<dbReference type="GO" id="GO:0015074">
    <property type="term" value="P:DNA integration"/>
    <property type="evidence" value="ECO:0007669"/>
    <property type="project" value="InterPro"/>
</dbReference>
<dbReference type="PANTHER" id="PTHR46889">
    <property type="entry name" value="TRANSPOSASE INSF FOR INSERTION SEQUENCE IS3B-RELATED"/>
    <property type="match status" value="1"/>
</dbReference>
<feature type="domain" description="Integrase catalytic" evidence="3">
    <location>
        <begin position="79"/>
        <end position="246"/>
    </location>
</feature>
<evidence type="ECO:0000256" key="2">
    <source>
        <dbReference type="SAM" id="MobiDB-lite"/>
    </source>
</evidence>
<gene>
    <name evidence="4" type="ORF">F8O01_17865</name>
</gene>
<dbReference type="AlphaFoldDB" id="A0A7J5BNN5"/>
<dbReference type="Proteomes" id="UP000467240">
    <property type="component" value="Unassembled WGS sequence"/>
</dbReference>
<organism evidence="4 5">
    <name type="scientific">Pseudoclavibacter chungangensis</name>
    <dbReference type="NCBI Taxonomy" id="587635"/>
    <lineage>
        <taxon>Bacteria</taxon>
        <taxon>Bacillati</taxon>
        <taxon>Actinomycetota</taxon>
        <taxon>Actinomycetes</taxon>
        <taxon>Micrococcales</taxon>
        <taxon>Microbacteriaceae</taxon>
        <taxon>Pseudoclavibacter</taxon>
    </lineage>
</organism>
<feature type="non-terminal residue" evidence="4">
    <location>
        <position position="1"/>
    </location>
</feature>
<evidence type="ECO:0000259" key="3">
    <source>
        <dbReference type="PROSITE" id="PS50994"/>
    </source>
</evidence>
<dbReference type="InterPro" id="IPR048020">
    <property type="entry name" value="Transpos_IS3"/>
</dbReference>
<comment type="function">
    <text evidence="1">Involved in the transposition of the insertion sequence.</text>
</comment>
<evidence type="ECO:0000313" key="4">
    <source>
        <dbReference type="EMBL" id="KAB1650991.1"/>
    </source>
</evidence>
<name>A0A7J5BNN5_9MICO</name>
<evidence type="ECO:0000256" key="1">
    <source>
        <dbReference type="ARBA" id="ARBA00002286"/>
    </source>
</evidence>
<feature type="non-terminal residue" evidence="4">
    <location>
        <position position="268"/>
    </location>
</feature>
<dbReference type="NCBIfam" id="NF033516">
    <property type="entry name" value="transpos_IS3"/>
    <property type="match status" value="1"/>
</dbReference>
<keyword evidence="5" id="KW-1185">Reference proteome</keyword>
<dbReference type="InterPro" id="IPR025948">
    <property type="entry name" value="HTH-like_dom"/>
</dbReference>
<accession>A0A7J5BNN5</accession>
<dbReference type="EMBL" id="WBJZ01000065">
    <property type="protein sequence ID" value="KAB1650991.1"/>
    <property type="molecule type" value="Genomic_DNA"/>
</dbReference>
<reference evidence="4 5" key="1">
    <citation type="submission" date="2019-09" db="EMBL/GenBank/DDBJ databases">
        <title>Phylogeny of genus Pseudoclavibacter and closely related genus.</title>
        <authorList>
            <person name="Li Y."/>
        </authorList>
    </citation>
    <scope>NUCLEOTIDE SEQUENCE [LARGE SCALE GENOMIC DNA]</scope>
    <source>
        <strain evidence="4 5">DSM 23821</strain>
    </source>
</reference>
<dbReference type="SUPFAM" id="SSF53098">
    <property type="entry name" value="Ribonuclease H-like"/>
    <property type="match status" value="1"/>
</dbReference>
<feature type="compositionally biased region" description="Polar residues" evidence="2">
    <location>
        <begin position="259"/>
        <end position="268"/>
    </location>
</feature>
<dbReference type="Gene3D" id="3.30.420.10">
    <property type="entry name" value="Ribonuclease H-like superfamily/Ribonuclease H"/>
    <property type="match status" value="1"/>
</dbReference>
<dbReference type="Pfam" id="PF13276">
    <property type="entry name" value="HTH_21"/>
    <property type="match status" value="1"/>
</dbReference>
<sequence length="268" mass="29597">CEEPVLLPELRRIHAENYSVYGVRKMHHAMRRAGWDVGQVARLMRGAGLHGVRRGRKPVTTYPTHVPDALPDLAERRFTAEQPNRLWVADITYVRILTGFCYVAFITDVCTRKIVGWAVSATLHTDGLPLLALEHALLTSGAVRSQSGLIHHSDRGAQYVSLAYSDALITARVTASVGSAGDSYDNALAETVNGLFKAELIHSQRIWESTQAVEIATMGWVHWWNTERLHEALGYRTPVEVEASYTHPTTTAPAPVQPRNETQGASPG</sequence>
<dbReference type="Pfam" id="PF00665">
    <property type="entry name" value="rve"/>
    <property type="match status" value="1"/>
</dbReference>